<dbReference type="Pfam" id="PF00254">
    <property type="entry name" value="FKBP_C"/>
    <property type="match status" value="1"/>
</dbReference>
<keyword evidence="4 5" id="KW-0413">Isomerase</keyword>
<dbReference type="PANTHER" id="PTHR43811">
    <property type="entry name" value="FKBP-TYPE PEPTIDYL-PROLYL CIS-TRANS ISOMERASE FKPA"/>
    <property type="match status" value="1"/>
</dbReference>
<dbReference type="GO" id="GO:0005730">
    <property type="term" value="C:nucleolus"/>
    <property type="evidence" value="ECO:0007669"/>
    <property type="project" value="TreeGrafter"/>
</dbReference>
<evidence type="ECO:0000313" key="10">
    <source>
        <dbReference type="Proteomes" id="UP000044841"/>
    </source>
</evidence>
<dbReference type="FunFam" id="3.10.50.40:FF:000006">
    <property type="entry name" value="Peptidyl-prolyl cis-trans isomerase"/>
    <property type="match status" value="1"/>
</dbReference>
<dbReference type="PANTHER" id="PTHR43811:SF19">
    <property type="entry name" value="39 KDA FK506-BINDING NUCLEAR PROTEIN"/>
    <property type="match status" value="1"/>
</dbReference>
<dbReference type="Gene3D" id="2.60.120.340">
    <property type="entry name" value="Nucleoplasmin core domain"/>
    <property type="match status" value="1"/>
</dbReference>
<dbReference type="PIRSF" id="PIRSF001473">
    <property type="entry name" value="FK506-bp_FPR3"/>
    <property type="match status" value="1"/>
</dbReference>
<gene>
    <name evidence="9" type="ORF">RSOLAG22IIIB_05903</name>
</gene>
<evidence type="ECO:0000256" key="4">
    <source>
        <dbReference type="ARBA" id="ARBA00023235"/>
    </source>
</evidence>
<evidence type="ECO:0000256" key="2">
    <source>
        <dbReference type="ARBA" id="ARBA00007838"/>
    </source>
</evidence>
<dbReference type="SUPFAM" id="SSF54534">
    <property type="entry name" value="FKBP-like"/>
    <property type="match status" value="1"/>
</dbReference>
<dbReference type="Pfam" id="PF17800">
    <property type="entry name" value="NPL"/>
    <property type="match status" value="1"/>
</dbReference>
<sequence length="378" mass="41051">MAISVAIWSQDLEPNRRNLYTVENDVRISGASLAADLADPNGRTVVEVVVKIPDDYEFDDDIDVDPSERPPMHKFVLCALTPGKVEQLPLDLVLPEGEEVEFVVKGKNQVHLYGNYIQQNPDDEEDEDEDEFDVEGLPSDLELEEDDEEAGDSSRFEEVEETPASVKTGKRAREDEEMADAPAVTAADTSATMSKKEKKRAKKLKNEAGKAAPAPAATETTTTTTTTTTSSPNKEKKDKPIEKKEPAKPAEKKEGGKKDGEKKKKSEPKTLPGGVVIEDKKVGSGPAAKAGKKVGMRYIGRLKNGKVFDSNTKGKPFFFTLGAGDVIKGWDEGISGMLVGGERILTIPAAKGYGKRGAPPDIPPNSDLIFEVKLIEVK</sequence>
<dbReference type="InterPro" id="IPR041232">
    <property type="entry name" value="NPL"/>
</dbReference>
<dbReference type="EC" id="5.2.1.8" evidence="5"/>
<dbReference type="PROSITE" id="PS50059">
    <property type="entry name" value="FKBP_PPIASE"/>
    <property type="match status" value="1"/>
</dbReference>
<evidence type="ECO:0000256" key="1">
    <source>
        <dbReference type="ARBA" id="ARBA00000971"/>
    </source>
</evidence>
<feature type="compositionally biased region" description="Acidic residues" evidence="7">
    <location>
        <begin position="141"/>
        <end position="151"/>
    </location>
</feature>
<dbReference type="AlphaFoldDB" id="A0A0K6G9Y4"/>
<proteinExistence type="inferred from homology"/>
<dbReference type="EMBL" id="CYGV01001545">
    <property type="protein sequence ID" value="CUA75428.1"/>
    <property type="molecule type" value="Genomic_DNA"/>
</dbReference>
<dbReference type="GO" id="GO:0000785">
    <property type="term" value="C:chromatin"/>
    <property type="evidence" value="ECO:0007669"/>
    <property type="project" value="TreeGrafter"/>
</dbReference>
<feature type="compositionally biased region" description="Basic and acidic residues" evidence="7">
    <location>
        <begin position="233"/>
        <end position="268"/>
    </location>
</feature>
<dbReference type="Proteomes" id="UP000044841">
    <property type="component" value="Unassembled WGS sequence"/>
</dbReference>
<accession>A0A0K6G9Y4</accession>
<evidence type="ECO:0000256" key="6">
    <source>
        <dbReference type="PROSITE-ProRule" id="PRU00277"/>
    </source>
</evidence>
<feature type="domain" description="PPIase FKBP-type" evidence="8">
    <location>
        <begin position="291"/>
        <end position="378"/>
    </location>
</feature>
<feature type="region of interest" description="Disordered" evidence="7">
    <location>
        <begin position="119"/>
        <end position="288"/>
    </location>
</feature>
<feature type="compositionally biased region" description="Low complexity" evidence="7">
    <location>
        <begin position="209"/>
        <end position="229"/>
    </location>
</feature>
<name>A0A0K6G9Y4_9AGAM</name>
<evidence type="ECO:0000256" key="5">
    <source>
        <dbReference type="PIRNR" id="PIRNR001473"/>
    </source>
</evidence>
<evidence type="ECO:0000313" key="9">
    <source>
        <dbReference type="EMBL" id="CUA75428.1"/>
    </source>
</evidence>
<evidence type="ECO:0000259" key="8">
    <source>
        <dbReference type="PROSITE" id="PS50059"/>
    </source>
</evidence>
<feature type="compositionally biased region" description="Acidic residues" evidence="7">
    <location>
        <begin position="121"/>
        <end position="134"/>
    </location>
</feature>
<dbReference type="InterPro" id="IPR023566">
    <property type="entry name" value="PPIase_Fpr3/Fpr4-like"/>
</dbReference>
<dbReference type="Gene3D" id="3.10.50.40">
    <property type="match status" value="1"/>
</dbReference>
<keyword evidence="10" id="KW-1185">Reference proteome</keyword>
<protein>
    <recommendedName>
        <fullName evidence="5">FK506-binding protein</fullName>
        <ecNumber evidence="5">5.2.1.8</ecNumber>
    </recommendedName>
</protein>
<organism evidence="9 10">
    <name type="scientific">Rhizoctonia solani</name>
    <dbReference type="NCBI Taxonomy" id="456999"/>
    <lineage>
        <taxon>Eukaryota</taxon>
        <taxon>Fungi</taxon>
        <taxon>Dikarya</taxon>
        <taxon>Basidiomycota</taxon>
        <taxon>Agaricomycotina</taxon>
        <taxon>Agaricomycetes</taxon>
        <taxon>Cantharellales</taxon>
        <taxon>Ceratobasidiaceae</taxon>
        <taxon>Rhizoctonia</taxon>
    </lineage>
</organism>
<evidence type="ECO:0000256" key="3">
    <source>
        <dbReference type="ARBA" id="ARBA00023110"/>
    </source>
</evidence>
<keyword evidence="3 5" id="KW-0697">Rotamase</keyword>
<dbReference type="InterPro" id="IPR046357">
    <property type="entry name" value="PPIase_dom_sf"/>
</dbReference>
<comment type="similarity">
    <text evidence="2">Belongs to the FKBP-type PPIase family. FKBP3/4 subfamily.</text>
</comment>
<dbReference type="GO" id="GO:0003755">
    <property type="term" value="F:peptidyl-prolyl cis-trans isomerase activity"/>
    <property type="evidence" value="ECO:0007669"/>
    <property type="project" value="UniProtKB-KW"/>
</dbReference>
<comment type="catalytic activity">
    <reaction evidence="1 5 6">
        <text>[protein]-peptidylproline (omega=180) = [protein]-peptidylproline (omega=0)</text>
        <dbReference type="Rhea" id="RHEA:16237"/>
        <dbReference type="Rhea" id="RHEA-COMP:10747"/>
        <dbReference type="Rhea" id="RHEA-COMP:10748"/>
        <dbReference type="ChEBI" id="CHEBI:83833"/>
        <dbReference type="ChEBI" id="CHEBI:83834"/>
        <dbReference type="EC" id="5.2.1.8"/>
    </reaction>
</comment>
<evidence type="ECO:0000256" key="7">
    <source>
        <dbReference type="SAM" id="MobiDB-lite"/>
    </source>
</evidence>
<reference evidence="9 10" key="1">
    <citation type="submission" date="2015-07" db="EMBL/GenBank/DDBJ databases">
        <authorList>
            <person name="Noorani M."/>
        </authorList>
    </citation>
    <scope>NUCLEOTIDE SEQUENCE [LARGE SCALE GENOMIC DNA]</scope>
    <source>
        <strain evidence="9">BBA 69670</strain>
    </source>
</reference>
<dbReference type="InterPro" id="IPR001179">
    <property type="entry name" value="PPIase_FKBP_dom"/>
</dbReference>